<dbReference type="InterPro" id="IPR025664">
    <property type="entry name" value="Spore_III_AC/AD"/>
</dbReference>
<keyword evidence="1" id="KW-0812">Transmembrane</keyword>
<name>A0A9D1N8W7_9FIRM</name>
<sequence>MGTDMIIKIAGIGLLTFIVCVILKRSDRDDIAQFATLAGLIIVIVLVMDMVGGLFDTIKDILSL</sequence>
<feature type="transmembrane region" description="Helical" evidence="1">
    <location>
        <begin position="6"/>
        <end position="23"/>
    </location>
</feature>
<evidence type="ECO:0000313" key="2">
    <source>
        <dbReference type="EMBL" id="HIU98326.1"/>
    </source>
</evidence>
<reference evidence="2" key="2">
    <citation type="journal article" date="2021" name="PeerJ">
        <title>Extensive microbial diversity within the chicken gut microbiome revealed by metagenomics and culture.</title>
        <authorList>
            <person name="Gilroy R."/>
            <person name="Ravi A."/>
            <person name="Getino M."/>
            <person name="Pursley I."/>
            <person name="Horton D.L."/>
            <person name="Alikhan N.F."/>
            <person name="Baker D."/>
            <person name="Gharbi K."/>
            <person name="Hall N."/>
            <person name="Watson M."/>
            <person name="Adriaenssens E.M."/>
            <person name="Foster-Nyarko E."/>
            <person name="Jarju S."/>
            <person name="Secka A."/>
            <person name="Antonio M."/>
            <person name="Oren A."/>
            <person name="Chaudhuri R.R."/>
            <person name="La Ragione R."/>
            <person name="Hildebrand F."/>
            <person name="Pallen M.J."/>
        </authorList>
    </citation>
    <scope>NUCLEOTIDE SEQUENCE</scope>
    <source>
        <strain evidence="2">10406</strain>
    </source>
</reference>
<dbReference type="AlphaFoldDB" id="A0A9D1N8W7"/>
<proteinExistence type="predicted"/>
<organism evidence="2 3">
    <name type="scientific">Candidatus Limadaptatus stercoripullorum</name>
    <dbReference type="NCBI Taxonomy" id="2840846"/>
    <lineage>
        <taxon>Bacteria</taxon>
        <taxon>Bacillati</taxon>
        <taxon>Bacillota</taxon>
        <taxon>Clostridia</taxon>
        <taxon>Eubacteriales</taxon>
        <taxon>Candidatus Limadaptatus</taxon>
    </lineage>
</organism>
<feature type="transmembrane region" description="Helical" evidence="1">
    <location>
        <begin position="35"/>
        <end position="55"/>
    </location>
</feature>
<comment type="caution">
    <text evidence="2">The sequence shown here is derived from an EMBL/GenBank/DDBJ whole genome shotgun (WGS) entry which is preliminary data.</text>
</comment>
<accession>A0A9D1N8W7</accession>
<dbReference type="EMBL" id="DVOE01000008">
    <property type="protein sequence ID" value="HIU98326.1"/>
    <property type="molecule type" value="Genomic_DNA"/>
</dbReference>
<dbReference type="Pfam" id="PF06686">
    <property type="entry name" value="SpoIIIAC"/>
    <property type="match status" value="1"/>
</dbReference>
<keyword evidence="1" id="KW-0472">Membrane</keyword>
<evidence type="ECO:0000256" key="1">
    <source>
        <dbReference type="SAM" id="Phobius"/>
    </source>
</evidence>
<dbReference type="InterPro" id="IPR009570">
    <property type="entry name" value="Spore_III_AC"/>
</dbReference>
<dbReference type="NCBIfam" id="TIGR02848">
    <property type="entry name" value="spore_III_AC"/>
    <property type="match status" value="1"/>
</dbReference>
<protein>
    <submittedName>
        <fullName evidence="2">Stage III sporulation protein AC</fullName>
    </submittedName>
</protein>
<keyword evidence="1" id="KW-1133">Transmembrane helix</keyword>
<reference evidence="2" key="1">
    <citation type="submission" date="2020-10" db="EMBL/GenBank/DDBJ databases">
        <authorList>
            <person name="Gilroy R."/>
        </authorList>
    </citation>
    <scope>NUCLEOTIDE SEQUENCE</scope>
    <source>
        <strain evidence="2">10406</strain>
    </source>
</reference>
<dbReference type="Proteomes" id="UP000886857">
    <property type="component" value="Unassembled WGS sequence"/>
</dbReference>
<gene>
    <name evidence="2" type="primary">spoIIIAC</name>
    <name evidence="2" type="ORF">IAC73_00580</name>
</gene>
<evidence type="ECO:0000313" key="3">
    <source>
        <dbReference type="Proteomes" id="UP000886857"/>
    </source>
</evidence>